<dbReference type="SUPFAM" id="SSF48726">
    <property type="entry name" value="Immunoglobulin"/>
    <property type="match status" value="1"/>
</dbReference>
<dbReference type="InterPro" id="IPR036179">
    <property type="entry name" value="Ig-like_dom_sf"/>
</dbReference>
<keyword evidence="4" id="KW-1185">Reference proteome</keyword>
<proteinExistence type="predicted"/>
<dbReference type="GO" id="GO:1990782">
    <property type="term" value="F:protein tyrosine kinase binding"/>
    <property type="evidence" value="ECO:0007669"/>
    <property type="project" value="TreeGrafter"/>
</dbReference>
<dbReference type="PROSITE" id="PS50835">
    <property type="entry name" value="IG_LIKE"/>
    <property type="match status" value="1"/>
</dbReference>
<organism evidence="3 4">
    <name type="scientific">Mugilogobius chulae</name>
    <name type="common">yellowstripe goby</name>
    <dbReference type="NCBI Taxonomy" id="88201"/>
    <lineage>
        <taxon>Eukaryota</taxon>
        <taxon>Metazoa</taxon>
        <taxon>Chordata</taxon>
        <taxon>Craniata</taxon>
        <taxon>Vertebrata</taxon>
        <taxon>Euteleostomi</taxon>
        <taxon>Actinopterygii</taxon>
        <taxon>Neopterygii</taxon>
        <taxon>Teleostei</taxon>
        <taxon>Neoteleostei</taxon>
        <taxon>Acanthomorphata</taxon>
        <taxon>Gobiaria</taxon>
        <taxon>Gobiiformes</taxon>
        <taxon>Gobioidei</taxon>
        <taxon>Gobiidae</taxon>
        <taxon>Gobionellinae</taxon>
        <taxon>Mugilogobius</taxon>
    </lineage>
</organism>
<feature type="chain" id="PRO_5043452165" description="Ig-like domain-containing protein" evidence="1">
    <location>
        <begin position="20"/>
        <end position="290"/>
    </location>
</feature>
<dbReference type="AlphaFoldDB" id="A0AAW0N1A0"/>
<dbReference type="InterPro" id="IPR007110">
    <property type="entry name" value="Ig-like_dom"/>
</dbReference>
<dbReference type="GO" id="GO:0009897">
    <property type="term" value="C:external side of plasma membrane"/>
    <property type="evidence" value="ECO:0007669"/>
    <property type="project" value="TreeGrafter"/>
</dbReference>
<reference evidence="4" key="1">
    <citation type="submission" date="2024-04" db="EMBL/GenBank/DDBJ databases">
        <title>Salinicola lusitanus LLJ914,a marine bacterium isolated from the Okinawa Trough.</title>
        <authorList>
            <person name="Li J."/>
        </authorList>
    </citation>
    <scope>NUCLEOTIDE SEQUENCE [LARGE SCALE GENOMIC DNA]</scope>
</reference>
<dbReference type="GO" id="GO:0042110">
    <property type="term" value="P:T cell activation"/>
    <property type="evidence" value="ECO:0007669"/>
    <property type="project" value="TreeGrafter"/>
</dbReference>
<comment type="caution">
    <text evidence="3">The sequence shown here is derived from an EMBL/GenBank/DDBJ whole genome shotgun (WGS) entry which is preliminary data.</text>
</comment>
<dbReference type="GO" id="GO:0042289">
    <property type="term" value="F:MHC class II protein binding"/>
    <property type="evidence" value="ECO:0007669"/>
    <property type="project" value="TreeGrafter"/>
</dbReference>
<dbReference type="PANTHER" id="PTHR11422">
    <property type="entry name" value="T-CELL SURFACE GLYCOPROTEIN CD4"/>
    <property type="match status" value="1"/>
</dbReference>
<dbReference type="PANTHER" id="PTHR11422:SF5">
    <property type="entry name" value="DIVERSE IMMUNOGLOBULIN DOMAIN-CONTAINING PROTEIN 1.1 ISOFORM X1-RELATED"/>
    <property type="match status" value="1"/>
</dbReference>
<dbReference type="GO" id="GO:0045121">
    <property type="term" value="C:membrane raft"/>
    <property type="evidence" value="ECO:0007669"/>
    <property type="project" value="TreeGrafter"/>
</dbReference>
<keyword evidence="1" id="KW-0732">Signal</keyword>
<evidence type="ECO:0000256" key="1">
    <source>
        <dbReference type="SAM" id="SignalP"/>
    </source>
</evidence>
<feature type="signal peptide" evidence="1">
    <location>
        <begin position="1"/>
        <end position="19"/>
    </location>
</feature>
<dbReference type="Proteomes" id="UP001460270">
    <property type="component" value="Unassembled WGS sequence"/>
</dbReference>
<dbReference type="GO" id="GO:0070374">
    <property type="term" value="P:positive regulation of ERK1 and ERK2 cascade"/>
    <property type="evidence" value="ECO:0007669"/>
    <property type="project" value="TreeGrafter"/>
</dbReference>
<accession>A0AAW0N1A0</accession>
<dbReference type="InterPro" id="IPR013783">
    <property type="entry name" value="Ig-like_fold"/>
</dbReference>
<protein>
    <recommendedName>
        <fullName evidence="2">Ig-like domain-containing protein</fullName>
    </recommendedName>
</protein>
<evidence type="ECO:0000313" key="3">
    <source>
        <dbReference type="EMBL" id="KAK7886650.1"/>
    </source>
</evidence>
<dbReference type="GO" id="GO:0035723">
    <property type="term" value="P:interleukin-15-mediated signaling pathway"/>
    <property type="evidence" value="ECO:0007669"/>
    <property type="project" value="TreeGrafter"/>
</dbReference>
<sequence>MVFLLVIGFLLSMLRGSAPHSSDVVMFATLGDSVTLPCHVSHGSRCSSISWISTDPFFGIVKNGQVKAPNMTFLTDCSLHINYMDSKKATIYTCYNDETNASADLQFLNITENTKTEDKTELQCYLNNFKGLSRSCNKTGLQVRWLAEDNTLLKGERFKIENISNCFSKLHIQTKKTDHLRQWKCEASLNGTGNVTASYQTTVTDGIEEVFAAVSQSVSLTCSNASSLALTEVGQKSTSFSDTGSNTIIRNVLASNSGEYQCIDKGNPKTIWLHTVDIISEMDSREIMSH</sequence>
<name>A0AAW0N1A0_9GOBI</name>
<feature type="domain" description="Ig-like" evidence="2">
    <location>
        <begin position="19"/>
        <end position="111"/>
    </location>
</feature>
<gene>
    <name evidence="3" type="ORF">WMY93_026271</name>
</gene>
<dbReference type="EMBL" id="JBBPFD010000019">
    <property type="protein sequence ID" value="KAK7886650.1"/>
    <property type="molecule type" value="Genomic_DNA"/>
</dbReference>
<dbReference type="Gene3D" id="2.60.40.10">
    <property type="entry name" value="Immunoglobulins"/>
    <property type="match status" value="3"/>
</dbReference>
<evidence type="ECO:0000313" key="4">
    <source>
        <dbReference type="Proteomes" id="UP001460270"/>
    </source>
</evidence>
<evidence type="ECO:0000259" key="2">
    <source>
        <dbReference type="PROSITE" id="PS50835"/>
    </source>
</evidence>